<dbReference type="Proteomes" id="UP000001051">
    <property type="component" value="Genome"/>
</dbReference>
<evidence type="ECO:0000313" key="1">
    <source>
        <dbReference type="EMBL" id="AAL01109.1"/>
    </source>
</evidence>
<dbReference type="RefSeq" id="NP_690825.1">
    <property type="nucleotide sequence ID" value="NC_004173.1"/>
</dbReference>
<keyword evidence="2" id="KW-1185">Reference proteome</keyword>
<gene>
    <name evidence="1" type="primary">1</name>
</gene>
<accession>Q94M04</accession>
<proteinExistence type="predicted"/>
<reference evidence="1 2" key="2">
    <citation type="journal article" date="2002" name="Virology">
        <title>Characterization of phi12, a bacteriophage related to phi6: nucleotide sequence of the large double-stranded RNA.</title>
        <authorList>
            <person name="Gottlieb P."/>
            <person name="Potgieter C."/>
            <person name="Wei H."/>
            <person name="Toporovsky I."/>
        </authorList>
    </citation>
    <scope>NUCLEOTIDE SEQUENCE [LARGE SCALE GENOMIC DNA]</scope>
</reference>
<evidence type="ECO:0000313" key="2">
    <source>
        <dbReference type="Proteomes" id="UP000001051"/>
    </source>
</evidence>
<dbReference type="OrthoDB" id="29937at10239"/>
<sequence>MAKKKIDDKAQMANRVRFERPNTSNMNSSLATAMANSVRIENTIVDRRAGSTVVEEVCGEVTNLSVVAHYIKEPGVRENVAKWFLEHRVVKVIEANIASNVVSIGEAQATLDGLLRSLNSAVEDAAALNVICEFVIPLAYKAGLLNDRIKTTRSIEFPAKTVSIADLSLDLAAQNAVRVAETVNVRMHESGKMSKLAYARAFGEALVAIGYELHRSVNVQHIFDDIVKAIHVKLLAAASADMVGEVDSRWLHHPIVDEMSRNYTFVSAALDMPIGGDPGLKNDIHTLEKEAPIAIASLKGSRRYNVVGRDEYLRTYGKKTIVNVEGEPVFFIGYRNASLASVAQCVSVFNDAIMPKQAKNVVPGPDGITKFVASSMPKGNPSGVGFHVNELINAITHLAETGDPRSFYNGEGGSAYAKYIGEAFFLGDDGENFSKELVALMADACYLNYTGPEKDVEWIYSTHTEYNRFVDLQWATCYLPGGEFITSDVGLFLLVTKDIAPTAEVEPRAQLLSDKALFTRVLDLEEDKRTVEKERVSFNVKVGAETISGAVVTTEVGMQELPDEARFVVPVHNKLVMDTIAAIHSSFNELINAAKKVASEPFGGEDGTDLDVSNIAVTPQLVSFMNLSRSRAILTFAQSVPPQYRQIVASVMRMRAVANKSASDILRLRGTMQQQSFNAYADVLGLVLILATNGLSSKFIRDLLEDASMVEAIMLTGSDRVKN</sequence>
<name>Q94M04_9VIRU</name>
<organism evidence="1 2">
    <name type="scientific">Pseudomonas phage phi12</name>
    <dbReference type="NCBI Taxonomy" id="161736"/>
    <lineage>
        <taxon>Viruses</taxon>
        <taxon>Riboviria</taxon>
        <taxon>Orthornavirae</taxon>
        <taxon>Duplornaviricota</taxon>
        <taxon>Vidaverviricetes</taxon>
        <taxon>Mindivirales</taxon>
        <taxon>Cystoviridae</taxon>
        <taxon>Betacystovirus</taxon>
        <taxon>Betacystovirus phi12</taxon>
        <taxon>Cystovirus phi12</taxon>
    </lineage>
</organism>
<protein>
    <submittedName>
        <fullName evidence="1">Major core structural protein P1</fullName>
    </submittedName>
</protein>
<dbReference type="KEGG" id="vg:984329"/>
<dbReference type="EMBL" id="AF408636">
    <property type="protein sequence ID" value="AAL01109.1"/>
    <property type="molecule type" value="Genomic_RNA"/>
</dbReference>
<reference evidence="2" key="1">
    <citation type="journal article" date="2002" name="Virology">
        <title>Characterization of phi 12, a bacteriophage related to phi 6: nucleotide sequence of the small and middle double-stranded RNA.</title>
        <authorList>
            <person name="Gottlieb P."/>
            <person name="Wei H."/>
            <person name="Potgieter C."/>
            <person name="Toporovsky I."/>
        </authorList>
    </citation>
    <scope>NUCLEOTIDE SEQUENCE [LARGE SCALE GENOMIC DNA]</scope>
</reference>